<dbReference type="GO" id="GO:0004089">
    <property type="term" value="F:carbonate dehydratase activity"/>
    <property type="evidence" value="ECO:0007669"/>
    <property type="project" value="UniProtKB-UniRule"/>
</dbReference>
<comment type="cofactor">
    <cofactor evidence="7">
        <name>Zn(2+)</name>
        <dbReference type="ChEBI" id="CHEBI:29105"/>
    </cofactor>
    <text evidence="7">Binds 1 zinc ion per subunit.</text>
</comment>
<feature type="region of interest" description="Disordered" evidence="9">
    <location>
        <begin position="1"/>
        <end position="29"/>
    </location>
</feature>
<dbReference type="RefSeq" id="XP_047761713.1">
    <property type="nucleotide sequence ID" value="XM_047905361.1"/>
</dbReference>
<evidence type="ECO:0000256" key="4">
    <source>
        <dbReference type="ARBA" id="ARBA00022833"/>
    </source>
</evidence>
<reference evidence="10" key="2">
    <citation type="journal article" date="2022" name="Microb. Genom.">
        <title>A chromosome-scale genome assembly of the tomato pathogen Cladosporium fulvum reveals a compartmentalized genome architecture and the presence of a dispensable chromosome.</title>
        <authorList>
            <person name="Zaccaron A.Z."/>
            <person name="Chen L.H."/>
            <person name="Samaras A."/>
            <person name="Stergiopoulos I."/>
        </authorList>
    </citation>
    <scope>NUCLEOTIDE SEQUENCE</scope>
    <source>
        <strain evidence="10">Race5_Kim</strain>
    </source>
</reference>
<name>A0A9Q8LH40_PASFU</name>
<evidence type="ECO:0000256" key="2">
    <source>
        <dbReference type="ARBA" id="ARBA00012925"/>
    </source>
</evidence>
<dbReference type="SUPFAM" id="SSF53056">
    <property type="entry name" value="beta-carbonic anhydrase, cab"/>
    <property type="match status" value="1"/>
</dbReference>
<sequence>MSRKRSRSNGSTAEDEDLRRQGPAGIETETEQEVLRTAVAGTMDSGQEGNEANFFTHLLENNRSWASKTAIADPTFFPACAKGQAPPVLFLGCADSRVPETTILGCRPGEVFTHRNIANIISNTDVSLLSIAQFAVFHLKVKDILVCGHTSCGGVAASLGNAKMDVLDVWLQPLRMLREKYADEIEGMDTEKRKKFLAEKNVLAGAENLKRIPTVIDAVRERGLEIHGVIYDVATGLLEEIECSEDDVVVKKRVAAFERK</sequence>
<dbReference type="PROSITE" id="PS00705">
    <property type="entry name" value="PROK_CO2_ANHYDRASE_2"/>
    <property type="match status" value="1"/>
</dbReference>
<evidence type="ECO:0000313" key="10">
    <source>
        <dbReference type="EMBL" id="UJO17347.1"/>
    </source>
</evidence>
<comment type="similarity">
    <text evidence="1 8">Belongs to the beta-class carbonic anhydrase family.</text>
</comment>
<comment type="function">
    <text evidence="8">Reversible hydration of carbon dioxide.</text>
</comment>
<dbReference type="InterPro" id="IPR001765">
    <property type="entry name" value="Carbonic_anhydrase"/>
</dbReference>
<reference evidence="10" key="1">
    <citation type="submission" date="2021-12" db="EMBL/GenBank/DDBJ databases">
        <authorList>
            <person name="Zaccaron A."/>
            <person name="Stergiopoulos I."/>
        </authorList>
    </citation>
    <scope>NUCLEOTIDE SEQUENCE</scope>
    <source>
        <strain evidence="10">Race5_Kim</strain>
    </source>
</reference>
<dbReference type="KEGG" id="ffu:CLAFUR5_06213"/>
<dbReference type="InterPro" id="IPR036874">
    <property type="entry name" value="Carbonic_anhydrase_sf"/>
</dbReference>
<dbReference type="GO" id="GO:0008270">
    <property type="term" value="F:zinc ion binding"/>
    <property type="evidence" value="ECO:0007669"/>
    <property type="project" value="UniProtKB-UniRule"/>
</dbReference>
<dbReference type="PANTHER" id="PTHR11002">
    <property type="entry name" value="CARBONIC ANHYDRASE"/>
    <property type="match status" value="1"/>
</dbReference>
<evidence type="ECO:0000256" key="8">
    <source>
        <dbReference type="RuleBase" id="RU003956"/>
    </source>
</evidence>
<feature type="binding site" evidence="7">
    <location>
        <position position="93"/>
    </location>
    <ligand>
        <name>Zn(2+)</name>
        <dbReference type="ChEBI" id="CHEBI:29105"/>
    </ligand>
</feature>
<dbReference type="GO" id="GO:0015976">
    <property type="term" value="P:carbon utilization"/>
    <property type="evidence" value="ECO:0007669"/>
    <property type="project" value="InterPro"/>
</dbReference>
<dbReference type="GO" id="GO:0034599">
    <property type="term" value="P:cellular response to oxidative stress"/>
    <property type="evidence" value="ECO:0007669"/>
    <property type="project" value="TreeGrafter"/>
</dbReference>
<dbReference type="PANTHER" id="PTHR11002:SF76">
    <property type="entry name" value="CARBONIC ANHYDRASE"/>
    <property type="match status" value="1"/>
</dbReference>
<keyword evidence="3 7" id="KW-0479">Metal-binding</keyword>
<gene>
    <name evidence="10" type="ORF">CLAFUR5_06213</name>
</gene>
<keyword evidence="5 8" id="KW-0456">Lyase</keyword>
<dbReference type="CDD" id="cd00883">
    <property type="entry name" value="beta_CA_cladeA"/>
    <property type="match status" value="1"/>
</dbReference>
<dbReference type="GO" id="GO:0005737">
    <property type="term" value="C:cytoplasm"/>
    <property type="evidence" value="ECO:0007669"/>
    <property type="project" value="TreeGrafter"/>
</dbReference>
<dbReference type="GeneID" id="71986091"/>
<feature type="binding site" evidence="7">
    <location>
        <position position="152"/>
    </location>
    <ligand>
        <name>Zn(2+)</name>
        <dbReference type="ChEBI" id="CHEBI:29105"/>
    </ligand>
</feature>
<organism evidence="10 11">
    <name type="scientific">Passalora fulva</name>
    <name type="common">Tomato leaf mold</name>
    <name type="synonym">Cladosporium fulvum</name>
    <dbReference type="NCBI Taxonomy" id="5499"/>
    <lineage>
        <taxon>Eukaryota</taxon>
        <taxon>Fungi</taxon>
        <taxon>Dikarya</taxon>
        <taxon>Ascomycota</taxon>
        <taxon>Pezizomycotina</taxon>
        <taxon>Dothideomycetes</taxon>
        <taxon>Dothideomycetidae</taxon>
        <taxon>Mycosphaerellales</taxon>
        <taxon>Mycosphaerellaceae</taxon>
        <taxon>Fulvia</taxon>
    </lineage>
</organism>
<protein>
    <recommendedName>
        <fullName evidence="2 8">Carbonic anhydrase</fullName>
        <ecNumber evidence="2 8">4.2.1.1</ecNumber>
    </recommendedName>
    <alternativeName>
        <fullName evidence="8">Carbonate dehydratase</fullName>
    </alternativeName>
</protein>
<feature type="binding site" evidence="7">
    <location>
        <position position="149"/>
    </location>
    <ligand>
        <name>Zn(2+)</name>
        <dbReference type="ChEBI" id="CHEBI:29105"/>
    </ligand>
</feature>
<dbReference type="SMART" id="SM00947">
    <property type="entry name" value="Pro_CA"/>
    <property type="match status" value="1"/>
</dbReference>
<keyword evidence="4 7" id="KW-0862">Zinc</keyword>
<evidence type="ECO:0000256" key="6">
    <source>
        <dbReference type="ARBA" id="ARBA00048348"/>
    </source>
</evidence>
<dbReference type="InterPro" id="IPR015892">
    <property type="entry name" value="Carbonic_anhydrase_CS"/>
</dbReference>
<dbReference type="Gene3D" id="3.40.1050.10">
    <property type="entry name" value="Carbonic anhydrase"/>
    <property type="match status" value="1"/>
</dbReference>
<evidence type="ECO:0000256" key="5">
    <source>
        <dbReference type="ARBA" id="ARBA00023239"/>
    </source>
</evidence>
<dbReference type="AlphaFoldDB" id="A0A9Q8LH40"/>
<evidence type="ECO:0000256" key="1">
    <source>
        <dbReference type="ARBA" id="ARBA00006217"/>
    </source>
</evidence>
<proteinExistence type="inferred from homology"/>
<accession>A0A9Q8LH40</accession>
<dbReference type="Proteomes" id="UP000756132">
    <property type="component" value="Chromosome 5"/>
</dbReference>
<dbReference type="OrthoDB" id="10248475at2759"/>
<dbReference type="EMBL" id="CP090167">
    <property type="protein sequence ID" value="UJO17347.1"/>
    <property type="molecule type" value="Genomic_DNA"/>
</dbReference>
<comment type="catalytic activity">
    <reaction evidence="6 8">
        <text>hydrogencarbonate + H(+) = CO2 + H2O</text>
        <dbReference type="Rhea" id="RHEA:10748"/>
        <dbReference type="ChEBI" id="CHEBI:15377"/>
        <dbReference type="ChEBI" id="CHEBI:15378"/>
        <dbReference type="ChEBI" id="CHEBI:16526"/>
        <dbReference type="ChEBI" id="CHEBI:17544"/>
        <dbReference type="EC" id="4.2.1.1"/>
    </reaction>
</comment>
<dbReference type="Pfam" id="PF00484">
    <property type="entry name" value="Pro_CA"/>
    <property type="match status" value="1"/>
</dbReference>
<evidence type="ECO:0000256" key="3">
    <source>
        <dbReference type="ARBA" id="ARBA00022723"/>
    </source>
</evidence>
<feature type="binding site" evidence="7">
    <location>
        <position position="95"/>
    </location>
    <ligand>
        <name>Zn(2+)</name>
        <dbReference type="ChEBI" id="CHEBI:29105"/>
    </ligand>
</feature>
<dbReference type="GO" id="GO:0071244">
    <property type="term" value="P:cellular response to carbon dioxide"/>
    <property type="evidence" value="ECO:0007669"/>
    <property type="project" value="TreeGrafter"/>
</dbReference>
<evidence type="ECO:0000313" key="11">
    <source>
        <dbReference type="Proteomes" id="UP000756132"/>
    </source>
</evidence>
<keyword evidence="11" id="KW-1185">Reference proteome</keyword>
<evidence type="ECO:0000256" key="7">
    <source>
        <dbReference type="PIRSR" id="PIRSR601765-1"/>
    </source>
</evidence>
<dbReference type="EC" id="4.2.1.1" evidence="2 8"/>
<evidence type="ECO:0000256" key="9">
    <source>
        <dbReference type="SAM" id="MobiDB-lite"/>
    </source>
</evidence>